<dbReference type="Gene3D" id="3.40.50.2300">
    <property type="match status" value="1"/>
</dbReference>
<evidence type="ECO:0000256" key="1">
    <source>
        <dbReference type="ARBA" id="ARBA00022491"/>
    </source>
</evidence>
<proteinExistence type="predicted"/>
<dbReference type="SUPFAM" id="SSF53822">
    <property type="entry name" value="Periplasmic binding protein-like I"/>
    <property type="match status" value="1"/>
</dbReference>
<protein>
    <recommendedName>
        <fullName evidence="5">Transcriptional regulator LacI/GalR-like sensor domain-containing protein</fullName>
    </recommendedName>
</protein>
<dbReference type="OrthoDB" id="8770794at2"/>
<dbReference type="Pfam" id="PF13377">
    <property type="entry name" value="Peripla_BP_3"/>
    <property type="match status" value="1"/>
</dbReference>
<dbReference type="GO" id="GO:0000976">
    <property type="term" value="F:transcription cis-regulatory region binding"/>
    <property type="evidence" value="ECO:0007669"/>
    <property type="project" value="TreeGrafter"/>
</dbReference>
<name>A0A4R5M7H9_9BURK</name>
<dbReference type="PANTHER" id="PTHR30146">
    <property type="entry name" value="LACI-RELATED TRANSCRIPTIONAL REPRESSOR"/>
    <property type="match status" value="1"/>
</dbReference>
<evidence type="ECO:0000259" key="5">
    <source>
        <dbReference type="Pfam" id="PF13377"/>
    </source>
</evidence>
<evidence type="ECO:0000256" key="3">
    <source>
        <dbReference type="ARBA" id="ARBA00023125"/>
    </source>
</evidence>
<evidence type="ECO:0000256" key="4">
    <source>
        <dbReference type="ARBA" id="ARBA00023163"/>
    </source>
</evidence>
<dbReference type="GO" id="GO:0003700">
    <property type="term" value="F:DNA-binding transcription factor activity"/>
    <property type="evidence" value="ECO:0007669"/>
    <property type="project" value="TreeGrafter"/>
</dbReference>
<dbReference type="InterPro" id="IPR046335">
    <property type="entry name" value="LacI/GalR-like_sensor"/>
</dbReference>
<dbReference type="PANTHER" id="PTHR30146:SF151">
    <property type="entry name" value="HTH-TYPE TRANSCRIPTIONAL REPRESSOR CYTR"/>
    <property type="match status" value="1"/>
</dbReference>
<sequence length="163" mass="17020">MDRVVAIARERCQAVRCAYVESRAAYERFCAEQGMTPVITVADEAGCEEAGREACAALLQQHPQLDGLCAVVDAFAVGAVQGLADAGRRVPGDVRIATRYDGIRARSCRPPLTAVDLHLDEMASQAIALLFDHLAGKGGARSATPADPSLVIRESSVAAAGGA</sequence>
<dbReference type="EMBL" id="SMRP01000009">
    <property type="protein sequence ID" value="TDG22147.1"/>
    <property type="molecule type" value="Genomic_DNA"/>
</dbReference>
<dbReference type="InterPro" id="IPR028082">
    <property type="entry name" value="Peripla_BP_I"/>
</dbReference>
<accession>A0A4R5M7H9</accession>
<evidence type="ECO:0000256" key="2">
    <source>
        <dbReference type="ARBA" id="ARBA00023015"/>
    </source>
</evidence>
<keyword evidence="4" id="KW-0804">Transcription</keyword>
<reference evidence="6 7" key="1">
    <citation type="submission" date="2019-03" db="EMBL/GenBank/DDBJ databases">
        <title>Paraburkholderia sp. 4M-K11, isolated from subtropical forest soil.</title>
        <authorList>
            <person name="Gao Z.-H."/>
            <person name="Qiu L.-H."/>
        </authorList>
    </citation>
    <scope>NUCLEOTIDE SEQUENCE [LARGE SCALE GENOMIC DNA]</scope>
    <source>
        <strain evidence="6 7">4M-K11</strain>
    </source>
</reference>
<evidence type="ECO:0000313" key="7">
    <source>
        <dbReference type="Proteomes" id="UP000295722"/>
    </source>
</evidence>
<keyword evidence="2" id="KW-0805">Transcription regulation</keyword>
<dbReference type="AlphaFoldDB" id="A0A4R5M7H9"/>
<keyword evidence="3" id="KW-0238">DNA-binding</keyword>
<feature type="domain" description="Transcriptional regulator LacI/GalR-like sensor" evidence="5">
    <location>
        <begin position="19"/>
        <end position="156"/>
    </location>
</feature>
<dbReference type="Proteomes" id="UP000295722">
    <property type="component" value="Unassembled WGS sequence"/>
</dbReference>
<comment type="caution">
    <text evidence="6">The sequence shown here is derived from an EMBL/GenBank/DDBJ whole genome shotgun (WGS) entry which is preliminary data.</text>
</comment>
<keyword evidence="1" id="KW-0678">Repressor</keyword>
<keyword evidence="7" id="KW-1185">Reference proteome</keyword>
<organism evidence="6 7">
    <name type="scientific">Paraburkholderia silviterrae</name>
    <dbReference type="NCBI Taxonomy" id="2528715"/>
    <lineage>
        <taxon>Bacteria</taxon>
        <taxon>Pseudomonadati</taxon>
        <taxon>Pseudomonadota</taxon>
        <taxon>Betaproteobacteria</taxon>
        <taxon>Burkholderiales</taxon>
        <taxon>Burkholderiaceae</taxon>
        <taxon>Paraburkholderia</taxon>
    </lineage>
</organism>
<gene>
    <name evidence="6" type="ORF">EYW47_19915</name>
</gene>
<evidence type="ECO:0000313" key="6">
    <source>
        <dbReference type="EMBL" id="TDG22147.1"/>
    </source>
</evidence>